<evidence type="ECO:0000313" key="1">
    <source>
        <dbReference type="EMBL" id="AXK48466.1"/>
    </source>
</evidence>
<protein>
    <submittedName>
        <fullName evidence="1">Uncharacterized protein</fullName>
    </submittedName>
</protein>
<name>A0AAD0VM15_9BACT</name>
<reference evidence="2 4" key="1">
    <citation type="submission" date="2017-10" db="EMBL/GenBank/DDBJ databases">
        <title>Genomics of the genus Arcobacter.</title>
        <authorList>
            <person name="Perez-Cataluna A."/>
            <person name="Figueras M.J."/>
        </authorList>
    </citation>
    <scope>NUCLEOTIDE SEQUENCE [LARGE SCALE GENOMIC DNA]</scope>
    <source>
        <strain evidence="2 4">LMG 25534</strain>
    </source>
</reference>
<accession>A0AAD0VM15</accession>
<dbReference type="KEGG" id="atp:ATR_0596"/>
<dbReference type="RefSeq" id="WP_115428000.1">
    <property type="nucleotide sequence ID" value="NZ_CP031367.1"/>
</dbReference>
<proteinExistence type="predicted"/>
<evidence type="ECO:0000313" key="4">
    <source>
        <dbReference type="Proteomes" id="UP000289132"/>
    </source>
</evidence>
<keyword evidence="4" id="KW-1185">Reference proteome</keyword>
<dbReference type="EMBL" id="PDKD01000014">
    <property type="protein sequence ID" value="RXJ90003.1"/>
    <property type="molecule type" value="Genomic_DNA"/>
</dbReference>
<evidence type="ECO:0000313" key="2">
    <source>
        <dbReference type="EMBL" id="RXJ90003.1"/>
    </source>
</evidence>
<sequence length="477" mass="54816">MSYIEFNSPTIAFGESKVIIMLNGVGIDSFDIPAPNVAEKAKESLVRETNSFEYNDIIYTIEINSSNLGTYVVIETEYDTDDIYNFEIFIDTKQEFINMKQELEISLYVPALSYTNTTSAVLYGQINKNVIPLIDIETEDKFLSYLNDELIVGYKHLLDISSMKEITNKEERDKAKLIRKQEKKEFGKMNTLIPSPIEKFMQPEHKTNYLKEIIHKENVIPVFKWDENNANIDKLKSFVRVLMNEYGEIGIRVSEVTSFFENIEEISKIHDINLILDLNTNFNRTEIINYVKESIKYSFINIIYLGAQFSADDISISKNDTNKNLISTNQPLLVFNSIKQDDGIKIDIGFGDYCGFDKKTITELPSGGRGTARVVLSSIDNSMKFLVRRGWDENDISQDTKTGKTKVGYGHSMRKLLKDIAEGELDDHYGQKFMDENLCDADFSLKSYYPDITTPGMIKTLCFRHNIFSIIHNFMKN</sequence>
<dbReference type="AlphaFoldDB" id="A0AAD0VM15"/>
<evidence type="ECO:0000313" key="3">
    <source>
        <dbReference type="Proteomes" id="UP000254504"/>
    </source>
</evidence>
<dbReference type="EMBL" id="CP031367">
    <property type="protein sequence ID" value="AXK48466.1"/>
    <property type="molecule type" value="Genomic_DNA"/>
</dbReference>
<organism evidence="1 3">
    <name type="scientific">Aliarcobacter trophiarum LMG 25534</name>
    <dbReference type="NCBI Taxonomy" id="1032241"/>
    <lineage>
        <taxon>Bacteria</taxon>
        <taxon>Pseudomonadati</taxon>
        <taxon>Campylobacterota</taxon>
        <taxon>Epsilonproteobacteria</taxon>
        <taxon>Campylobacterales</taxon>
        <taxon>Arcobacteraceae</taxon>
        <taxon>Aliarcobacter</taxon>
    </lineage>
</organism>
<gene>
    <name evidence="1" type="ORF">ATR_0596</name>
    <name evidence="2" type="ORF">CRU87_07945</name>
</gene>
<dbReference type="Proteomes" id="UP000254504">
    <property type="component" value="Chromosome"/>
</dbReference>
<reference evidence="1 3" key="2">
    <citation type="submission" date="2018-07" db="EMBL/GenBank/DDBJ databases">
        <title>Complete genome of the Arcobacter trophiarum type strain LMG 25534.</title>
        <authorList>
            <person name="Miller W.G."/>
            <person name="Yee E."/>
        </authorList>
    </citation>
    <scope>NUCLEOTIDE SEQUENCE [LARGE SCALE GENOMIC DNA]</scope>
    <source>
        <strain evidence="1 3">LMG 25534</strain>
    </source>
</reference>
<dbReference type="Proteomes" id="UP000289132">
    <property type="component" value="Unassembled WGS sequence"/>
</dbReference>